<name>A0ABU3GIJ9_9MICO</name>
<accession>A0ABU3GIJ9</accession>
<keyword evidence="3" id="KW-1185">Reference proteome</keyword>
<dbReference type="RefSeq" id="WP_020096723.1">
    <property type="nucleotide sequence ID" value="NZ_JAUZVT010000002.1"/>
</dbReference>
<comment type="caution">
    <text evidence="2">The sequence shown here is derived from an EMBL/GenBank/DDBJ whole genome shotgun (WGS) entry which is preliminary data.</text>
</comment>
<feature type="compositionally biased region" description="Basic and acidic residues" evidence="1">
    <location>
        <begin position="14"/>
        <end position="26"/>
    </location>
</feature>
<organism evidence="2 3">
    <name type="scientific">Microbacterium aquilitoris</name>
    <dbReference type="NCBI Taxonomy" id="3067307"/>
    <lineage>
        <taxon>Bacteria</taxon>
        <taxon>Bacillati</taxon>
        <taxon>Actinomycetota</taxon>
        <taxon>Actinomycetes</taxon>
        <taxon>Micrococcales</taxon>
        <taxon>Microbacteriaceae</taxon>
        <taxon>Microbacterium</taxon>
    </lineage>
</organism>
<feature type="region of interest" description="Disordered" evidence="1">
    <location>
        <begin position="14"/>
        <end position="76"/>
    </location>
</feature>
<evidence type="ECO:0000256" key="1">
    <source>
        <dbReference type="SAM" id="MobiDB-lite"/>
    </source>
</evidence>
<evidence type="ECO:0000313" key="3">
    <source>
        <dbReference type="Proteomes" id="UP001262835"/>
    </source>
</evidence>
<protein>
    <submittedName>
        <fullName evidence="2">Uncharacterized protein</fullName>
    </submittedName>
</protein>
<evidence type="ECO:0000313" key="2">
    <source>
        <dbReference type="EMBL" id="MDT3330523.1"/>
    </source>
</evidence>
<proteinExistence type="predicted"/>
<sequence length="76" mass="7826">MRLDLDVEASLREDVHAEHSQQRDAIEAVTGSSRSDQIGVSVSPEVPVSANADEPPGGDGTVDVATSEAGIAELSP</sequence>
<feature type="compositionally biased region" description="Polar residues" evidence="1">
    <location>
        <begin position="30"/>
        <end position="40"/>
    </location>
</feature>
<reference evidence="2 3" key="1">
    <citation type="submission" date="2023-08" db="EMBL/GenBank/DDBJ databases">
        <title>Microbacterium aquilitoris sp. nov. and Microbacterium gwkjibeachense sp. nov., isolated from beach.</title>
        <authorList>
            <person name="Lee S.D."/>
            <person name="Yang H."/>
            <person name="Kim I."/>
        </authorList>
    </citation>
    <scope>NUCLEOTIDE SEQUENCE [LARGE SCALE GENOMIC DNA]</scope>
    <source>
        <strain evidence="2 3">KSW-18</strain>
    </source>
</reference>
<dbReference type="Proteomes" id="UP001262835">
    <property type="component" value="Unassembled WGS sequence"/>
</dbReference>
<gene>
    <name evidence="2" type="ORF">Q9S78_07555</name>
</gene>
<dbReference type="EMBL" id="JAUZVT010000002">
    <property type="protein sequence ID" value="MDT3330523.1"/>
    <property type="molecule type" value="Genomic_DNA"/>
</dbReference>